<proteinExistence type="inferred from homology"/>
<dbReference type="InterPro" id="IPR031327">
    <property type="entry name" value="MCM"/>
</dbReference>
<dbReference type="PROSITE" id="PS50051">
    <property type="entry name" value="MCM_2"/>
    <property type="match status" value="1"/>
</dbReference>
<keyword evidence="9 15" id="KW-0539">Nucleus</keyword>
<gene>
    <name evidence="17" type="primary">mcm7</name>
    <name evidence="15" type="synonym">MCM7</name>
</gene>
<dbReference type="InterPro" id="IPR001208">
    <property type="entry name" value="MCM_dom"/>
</dbReference>
<sequence>MPRDYQAEKEKCKTFLQEFYKDDELGKKNFKYGVQLANIAHREQVALYIDLDDLAEEDPELVDAICENTRRYTNLFADAVQELLPQYKEREVVHKDALDVYIEHRLMMEQRGRDPSETRDPHNQYPPELMRRFELYFKAPSSSKARVVRDVKADSIGKLVTVRGIVTRVTEVKPMMVVATYTCDQCGAETYQPIQSPTFMPLIMCPSRECQTNRSGGRLYLQTRGSKFIKFQELKIQEHSDQVPVGNIPRCMSVYVRGENTRLAQPGDHVSITGVFLPMLRTGFRQVVQGLLSETYLESHRLVKMNKTEDDELGTEELSEEELRQITGNINICLMGDPGVAKSQLLSYIDRLAPRSQYTTGRGSSGVGLTAAVMKDPVTGEMTLEGGALVLADQGVCCIDEFDKMMDTDRTAIHEVMEQQTISIAKAGIMTTLNARCSILAAANPAYGRYNPKKTVEQNIQLPAALLSRFDLLWLIQDKPDRDNDLRLAQHITYVHQHSKQPPSQFQPLDMKLMRRYITMCKRKQPAIPESLADYLTAAYVEMRKEARTNKDMTFTSARTLLSILRLSTALARLRLEDVVEKEDVNEAMRLTEMSKDSLLGDKGQTSRTQRPADVIFSTIREMVPEKGARSVKYSEAEQRAVSKGFTPAQFEAALEEYEELNVWLVNQARTKITFV</sequence>
<dbReference type="GO" id="GO:0042555">
    <property type="term" value="C:MCM complex"/>
    <property type="evidence" value="ECO:0007669"/>
    <property type="project" value="InterPro"/>
</dbReference>
<dbReference type="GO" id="GO:0005634">
    <property type="term" value="C:nucleus"/>
    <property type="evidence" value="ECO:0007669"/>
    <property type="project" value="UniProtKB-SubCell"/>
</dbReference>
<dbReference type="EC" id="3.6.4.12" evidence="15"/>
<evidence type="ECO:0000256" key="9">
    <source>
        <dbReference type="ARBA" id="ARBA00023242"/>
    </source>
</evidence>
<dbReference type="SUPFAM" id="SSF52540">
    <property type="entry name" value="P-loop containing nucleoside triphosphate hydrolases"/>
    <property type="match status" value="1"/>
</dbReference>
<evidence type="ECO:0000256" key="13">
    <source>
        <dbReference type="ARBA" id="ARBA00064292"/>
    </source>
</evidence>
<evidence type="ECO:0000256" key="12">
    <source>
        <dbReference type="ARBA" id="ARBA00048432"/>
    </source>
</evidence>
<keyword evidence="6 15" id="KW-0347">Helicase</keyword>
<accession>A0A6I8R0S9</accession>
<dbReference type="CDD" id="cd17758">
    <property type="entry name" value="MCM7"/>
    <property type="match status" value="1"/>
</dbReference>
<evidence type="ECO:0000256" key="1">
    <source>
        <dbReference type="ARBA" id="ARBA00004123"/>
    </source>
</evidence>
<dbReference type="GO" id="GO:0000785">
    <property type="term" value="C:chromatin"/>
    <property type="evidence" value="ECO:0007669"/>
    <property type="project" value="UniProtKB-ARBA"/>
</dbReference>
<evidence type="ECO:0000259" key="16">
    <source>
        <dbReference type="PROSITE" id="PS50051"/>
    </source>
</evidence>
<evidence type="ECO:0000256" key="7">
    <source>
        <dbReference type="ARBA" id="ARBA00022840"/>
    </source>
</evidence>
<comment type="function">
    <text evidence="15">Acts as component of the MCM2-7 complex (MCM complex) which is the replicative helicase essential for 'once per cell cycle' DNA replication initiation and elongation in eukaryotic cells. The active ATPase sites in the MCM2-7 ring are formed through the interaction surfaces of two neighboring subunits such that a critical structure of a conserved arginine finger motif is provided in trans relative to the ATP-binding site of the Walker A box of the adjacent subunit. The six ATPase active sites, however, are likely to contribute differentially to the complex helicase activity.</text>
</comment>
<dbReference type="GO" id="GO:0006270">
    <property type="term" value="P:DNA replication initiation"/>
    <property type="evidence" value="ECO:0007669"/>
    <property type="project" value="InterPro"/>
</dbReference>
<dbReference type="GeneTree" id="ENSGT01150000286966"/>
<organism evidence="17">
    <name type="scientific">Xenopus tropicalis</name>
    <name type="common">Western clawed frog</name>
    <name type="synonym">Silurana tropicalis</name>
    <dbReference type="NCBI Taxonomy" id="8364"/>
    <lineage>
        <taxon>Eukaryota</taxon>
        <taxon>Metazoa</taxon>
        <taxon>Chordata</taxon>
        <taxon>Craniata</taxon>
        <taxon>Vertebrata</taxon>
        <taxon>Euteleostomi</taxon>
        <taxon>Amphibia</taxon>
        <taxon>Batrachia</taxon>
        <taxon>Anura</taxon>
        <taxon>Pipoidea</taxon>
        <taxon>Pipidae</taxon>
        <taxon>Xenopodinae</taxon>
        <taxon>Xenopus</taxon>
        <taxon>Silurana</taxon>
    </lineage>
</organism>
<dbReference type="GO" id="GO:0016787">
    <property type="term" value="F:hydrolase activity"/>
    <property type="evidence" value="ECO:0007669"/>
    <property type="project" value="UniProtKB-KW"/>
</dbReference>
<comment type="similarity">
    <text evidence="2 14">Belongs to the MCM family.</text>
</comment>
<evidence type="ECO:0000256" key="15">
    <source>
        <dbReference type="RuleBase" id="RU365012"/>
    </source>
</evidence>
<keyword evidence="7 14" id="KW-0067">ATP-binding</keyword>
<dbReference type="InterPro" id="IPR003593">
    <property type="entry name" value="AAA+_ATPase"/>
</dbReference>
<dbReference type="SMART" id="SM00382">
    <property type="entry name" value="AAA"/>
    <property type="match status" value="1"/>
</dbReference>
<dbReference type="FunFam" id="3.40.50.300:FF:000826">
    <property type="entry name" value="Replicative DNA helicase Mcm"/>
    <property type="match status" value="1"/>
</dbReference>
<dbReference type="Bgee" id="ENSXETG00000009104">
    <property type="expression patterns" value="Expressed in 4-cell stage embryo and 14 other cell types or tissues"/>
</dbReference>
<dbReference type="InterPro" id="IPR012340">
    <property type="entry name" value="NA-bd_OB-fold"/>
</dbReference>
<evidence type="ECO:0000313" key="17">
    <source>
        <dbReference type="Ensembl" id="ENSXETP00000075545"/>
    </source>
</evidence>
<evidence type="ECO:0000256" key="11">
    <source>
        <dbReference type="ARBA" id="ARBA00043867"/>
    </source>
</evidence>
<dbReference type="GO" id="GO:0003677">
    <property type="term" value="F:DNA binding"/>
    <property type="evidence" value="ECO:0007669"/>
    <property type="project" value="UniProtKB-KW"/>
</dbReference>
<dbReference type="Gene3D" id="3.40.50.300">
    <property type="entry name" value="P-loop containing nucleotide triphosphate hydrolases"/>
    <property type="match status" value="1"/>
</dbReference>
<dbReference type="SMART" id="SM00350">
    <property type="entry name" value="MCM"/>
    <property type="match status" value="1"/>
</dbReference>
<dbReference type="GO" id="GO:0030174">
    <property type="term" value="P:regulation of DNA-templated DNA replication initiation"/>
    <property type="evidence" value="ECO:0007669"/>
    <property type="project" value="UniProtKB-ARBA"/>
</dbReference>
<keyword evidence="3 15" id="KW-0235">DNA replication</keyword>
<dbReference type="GO" id="GO:0005524">
    <property type="term" value="F:ATP binding"/>
    <property type="evidence" value="ECO:0007669"/>
    <property type="project" value="UniProtKB-KW"/>
</dbReference>
<keyword evidence="8 14" id="KW-0238">DNA-binding</keyword>
<evidence type="ECO:0000256" key="14">
    <source>
        <dbReference type="RuleBase" id="RU004070"/>
    </source>
</evidence>
<dbReference type="GO" id="GO:0003678">
    <property type="term" value="F:DNA helicase activity"/>
    <property type="evidence" value="ECO:0007669"/>
    <property type="project" value="UniProtKB-EC"/>
</dbReference>
<comment type="subunit">
    <text evidence="13">Component of the mcm2-7 complex (RLF-M). The complex forms a toroidal hexameric ring with the proposed subunit order mcm2-mcm6-mcm4-mcm7-mcm3-mcm5. The heterodimer of mmcm3/mcm5 interacts with mcm4, mmcm6, mcm7 and weakly with mcm2. The N-terminus is required for interaction with mmcm3, though this interaction may not be direct, and remains in a complex with mmcm3 throughout the cell cycle. Begins to associate with zmcm6 at the neurula stage. Component of the replisome complex. Component of the CMG helicase complex, composed of the mcm2-7 complex, the GINS complex and cdc45.</text>
</comment>
<evidence type="ECO:0000256" key="5">
    <source>
        <dbReference type="ARBA" id="ARBA00022801"/>
    </source>
</evidence>
<dbReference type="PANTHER" id="PTHR11630">
    <property type="entry name" value="DNA REPLICATION LICENSING FACTOR MCM FAMILY MEMBER"/>
    <property type="match status" value="1"/>
</dbReference>
<dbReference type="AlphaFoldDB" id="A0A6I8R0S9"/>
<dbReference type="InterPro" id="IPR018525">
    <property type="entry name" value="MCM_CS"/>
</dbReference>
<dbReference type="Pfam" id="PF24901">
    <property type="entry name" value="WHD_MCM7"/>
    <property type="match status" value="1"/>
</dbReference>
<comment type="catalytic activity">
    <reaction evidence="12">
        <text>ATP + H2O = ADP + phosphate + H(+)</text>
        <dbReference type="Rhea" id="RHEA:13065"/>
        <dbReference type="ChEBI" id="CHEBI:15377"/>
        <dbReference type="ChEBI" id="CHEBI:15378"/>
        <dbReference type="ChEBI" id="CHEBI:30616"/>
        <dbReference type="ChEBI" id="CHEBI:43474"/>
        <dbReference type="ChEBI" id="CHEBI:456216"/>
        <dbReference type="EC" id="3.6.4.12"/>
    </reaction>
    <physiologicalReaction direction="left-to-right" evidence="12">
        <dbReference type="Rhea" id="RHEA:13066"/>
    </physiologicalReaction>
</comment>
<protein>
    <recommendedName>
        <fullName evidence="15">DNA replication licensing factor MCM7</fullName>
        <ecNumber evidence="15">3.6.4.12</ecNumber>
    </recommendedName>
</protein>
<dbReference type="Gene3D" id="2.40.50.140">
    <property type="entry name" value="Nucleic acid-binding proteins"/>
    <property type="match status" value="1"/>
</dbReference>
<dbReference type="Pfam" id="PF17207">
    <property type="entry name" value="MCM_OB"/>
    <property type="match status" value="1"/>
</dbReference>
<keyword evidence="5 15" id="KW-0378">Hydrolase</keyword>
<dbReference type="Pfam" id="PF17855">
    <property type="entry name" value="MCM_lid"/>
    <property type="match status" value="1"/>
</dbReference>
<dbReference type="PRINTS" id="PR01663">
    <property type="entry name" value="MCMPROTEIN7"/>
</dbReference>
<dbReference type="Ensembl" id="ENSXETT00000082447">
    <property type="protein sequence ID" value="ENSXETP00000075545"/>
    <property type="gene ID" value="ENSXETG00000009104"/>
</dbReference>
<keyword evidence="4 14" id="KW-0547">Nucleotide-binding</keyword>
<dbReference type="FunFam" id="3.30.1640.10:FF:000007">
    <property type="entry name" value="DNA replication licensing factor MCM7"/>
    <property type="match status" value="1"/>
</dbReference>
<name>A0A6I8R0S9_XENTR</name>
<dbReference type="Xenbase" id="XB-GENE-5946446">
    <property type="gene designation" value="mcm7"/>
</dbReference>
<comment type="function">
    <text evidence="11">Acts as a component of the mcm2-7 complex (mcm complex) which is the putative replicative helicase essential for 'once per cell cycle' DNA replication initiation and elongation in eukaryotic cells. The active ATPase sites in the mcm2-7 ring are formed through the interaction surfaces of two neighboring subunits such that a critical structure of a conserved arginine finger motif is provided in trans relative to the ATP-binding site of the Walker A box of the adjacent subunit. The six ATPase active sites, however, are likely to contribute differentially to the complex helicase activity. The existence of maternal and zygotic forms of mcm3 and mcm6 suggests that specific forms of mcm2-7 complexes may be used during different stages of development.</text>
</comment>
<dbReference type="PROSITE" id="PS00847">
    <property type="entry name" value="MCM_1"/>
    <property type="match status" value="1"/>
</dbReference>
<reference evidence="17" key="2">
    <citation type="submission" date="2020-05" db="UniProtKB">
        <authorList>
            <consortium name="Ensembl"/>
        </authorList>
    </citation>
    <scope>IDENTIFICATION</scope>
</reference>
<dbReference type="InterPro" id="IPR008050">
    <property type="entry name" value="MCM7"/>
</dbReference>
<feature type="domain" description="MCM C-terminal AAA(+) ATPase" evidence="16">
    <location>
        <begin position="314"/>
        <end position="492"/>
    </location>
</feature>
<dbReference type="Gene3D" id="2.20.28.10">
    <property type="match status" value="1"/>
</dbReference>
<evidence type="ECO:0000256" key="4">
    <source>
        <dbReference type="ARBA" id="ARBA00022741"/>
    </source>
</evidence>
<dbReference type="InterPro" id="IPR033762">
    <property type="entry name" value="MCM_OB"/>
</dbReference>
<dbReference type="PANTHER" id="PTHR11630:SF26">
    <property type="entry name" value="DNA REPLICATION LICENSING FACTOR MCM7"/>
    <property type="match status" value="1"/>
</dbReference>
<dbReference type="FunFam" id="2.20.28.10:FF:000004">
    <property type="entry name" value="DNA replication licensing factor MCM7"/>
    <property type="match status" value="1"/>
</dbReference>
<evidence type="ECO:0000256" key="8">
    <source>
        <dbReference type="ARBA" id="ARBA00023125"/>
    </source>
</evidence>
<dbReference type="InterPro" id="IPR041562">
    <property type="entry name" value="MCM_lid"/>
</dbReference>
<dbReference type="PRINTS" id="PR01657">
    <property type="entry name" value="MCMFAMILY"/>
</dbReference>
<comment type="subcellular location">
    <subcellularLocation>
        <location evidence="1 15">Nucleus</location>
    </subcellularLocation>
</comment>
<reference evidence="17" key="1">
    <citation type="journal article" date="2010" name="Science">
        <title>The genome of the Western clawed frog Xenopus tropicalis.</title>
        <authorList>
            <person name="Hellsten U."/>
            <person name="Harland R.M."/>
            <person name="Gilchrist M.J."/>
            <person name="Hendrix D."/>
            <person name="Jurka J."/>
            <person name="Kapitonov V."/>
            <person name="Ovcharenko I."/>
            <person name="Putnam N.H."/>
            <person name="Shu S."/>
            <person name="Taher L."/>
            <person name="Blitz I.L."/>
            <person name="Blumberg B."/>
            <person name="Dichmann D.S."/>
            <person name="Dubchak I."/>
            <person name="Amaya E."/>
            <person name="Detter J.C."/>
            <person name="Fletcher R."/>
            <person name="Gerhard D.S."/>
            <person name="Goodstein D."/>
            <person name="Graves T."/>
            <person name="Grigoriev I.V."/>
            <person name="Grimwood J."/>
            <person name="Kawashima T."/>
            <person name="Lindquist E."/>
            <person name="Lucas S.M."/>
            <person name="Mead P.E."/>
            <person name="Mitros T."/>
            <person name="Ogino H."/>
            <person name="Ohta Y."/>
            <person name="Poliakov A.V."/>
            <person name="Pollet N."/>
            <person name="Robert J."/>
            <person name="Salamov A."/>
            <person name="Sater A.K."/>
            <person name="Schmutz J."/>
            <person name="Terry A."/>
            <person name="Vize P.D."/>
            <person name="Warren W.C."/>
            <person name="Wells D."/>
            <person name="Wills A."/>
            <person name="Wilson R.K."/>
            <person name="Zimmerman L.B."/>
            <person name="Zorn A.M."/>
            <person name="Grainger R."/>
            <person name="Grammer T."/>
            <person name="Khokha M.K."/>
            <person name="Richardson P.M."/>
            <person name="Rokhsar D.S."/>
        </authorList>
    </citation>
    <scope>NUCLEOTIDE SEQUENCE [LARGE SCALE GENOMIC DNA]</scope>
    <source>
        <strain evidence="17">Nigerian</strain>
    </source>
</reference>
<dbReference type="InterPro" id="IPR027417">
    <property type="entry name" value="P-loop_NTPase"/>
</dbReference>
<dbReference type="Pfam" id="PF14551">
    <property type="entry name" value="MCM_N"/>
    <property type="match status" value="1"/>
</dbReference>
<dbReference type="Gene3D" id="3.30.1640.10">
    <property type="entry name" value="mini-chromosome maintenance (MCM) complex, chain A, domain 1"/>
    <property type="match status" value="1"/>
</dbReference>
<evidence type="ECO:0000256" key="6">
    <source>
        <dbReference type="ARBA" id="ARBA00022806"/>
    </source>
</evidence>
<dbReference type="InterPro" id="IPR027925">
    <property type="entry name" value="MCM_N"/>
</dbReference>
<keyword evidence="10 15" id="KW-0131">Cell cycle</keyword>
<dbReference type="SUPFAM" id="SSF50249">
    <property type="entry name" value="Nucleic acid-binding proteins"/>
    <property type="match status" value="1"/>
</dbReference>
<evidence type="ECO:0000256" key="2">
    <source>
        <dbReference type="ARBA" id="ARBA00008010"/>
    </source>
</evidence>
<dbReference type="Pfam" id="PF00493">
    <property type="entry name" value="MCM"/>
    <property type="match status" value="1"/>
</dbReference>
<evidence type="ECO:0000256" key="3">
    <source>
        <dbReference type="ARBA" id="ARBA00022705"/>
    </source>
</evidence>
<evidence type="ECO:0000256" key="10">
    <source>
        <dbReference type="ARBA" id="ARBA00023306"/>
    </source>
</evidence>